<name>A0A376DFH3_ECOLX</name>
<dbReference type="EMBL" id="UFXW01000004">
    <property type="protein sequence ID" value="STC88512.1"/>
    <property type="molecule type" value="Genomic_DNA"/>
</dbReference>
<protein>
    <submittedName>
        <fullName evidence="1">Uncharacterized protein</fullName>
    </submittedName>
</protein>
<accession>A0A376DFH3</accession>
<dbReference type="AlphaFoldDB" id="A0A376DFH3"/>
<proteinExistence type="predicted"/>
<sequence length="151" mass="17461">MKIILTSESGRWFWVLRAAERELARSEGVHSFVDARAHAELFRIGARSPVILRSVKKCAQSLVNDKYHLVFLVTESTSGFCLSLSYPENIHLYDEVFESFEGAESFAQHLSYDVFELADIYDCWGSLIHPLQHSRFYRNVFDIDDDHPSAW</sequence>
<evidence type="ECO:0000313" key="2">
    <source>
        <dbReference type="Proteomes" id="UP000254647"/>
    </source>
</evidence>
<gene>
    <name evidence="1" type="ORF">NCTC10767_04791</name>
</gene>
<dbReference type="Proteomes" id="UP000254647">
    <property type="component" value="Unassembled WGS sequence"/>
</dbReference>
<evidence type="ECO:0000313" key="1">
    <source>
        <dbReference type="EMBL" id="STC88512.1"/>
    </source>
</evidence>
<reference evidence="1 2" key="1">
    <citation type="submission" date="2018-06" db="EMBL/GenBank/DDBJ databases">
        <authorList>
            <consortium name="Pathogen Informatics"/>
            <person name="Doyle S."/>
        </authorList>
    </citation>
    <scope>NUCLEOTIDE SEQUENCE [LARGE SCALE GENOMIC DNA]</scope>
    <source>
        <strain evidence="1 2">NCTC10767</strain>
    </source>
</reference>
<organism evidence="1 2">
    <name type="scientific">Escherichia coli</name>
    <dbReference type="NCBI Taxonomy" id="562"/>
    <lineage>
        <taxon>Bacteria</taxon>
        <taxon>Pseudomonadati</taxon>
        <taxon>Pseudomonadota</taxon>
        <taxon>Gammaproteobacteria</taxon>
        <taxon>Enterobacterales</taxon>
        <taxon>Enterobacteriaceae</taxon>
        <taxon>Escherichia</taxon>
    </lineage>
</organism>